<evidence type="ECO:0000313" key="1">
    <source>
        <dbReference type="EMBL" id="KAJ3831985.1"/>
    </source>
</evidence>
<dbReference type="EMBL" id="MU807129">
    <property type="protein sequence ID" value="KAJ3831985.1"/>
    <property type="molecule type" value="Genomic_DNA"/>
</dbReference>
<organism evidence="1 2">
    <name type="scientific">Lentinula raphanica</name>
    <dbReference type="NCBI Taxonomy" id="153919"/>
    <lineage>
        <taxon>Eukaryota</taxon>
        <taxon>Fungi</taxon>
        <taxon>Dikarya</taxon>
        <taxon>Basidiomycota</taxon>
        <taxon>Agaricomycotina</taxon>
        <taxon>Agaricomycetes</taxon>
        <taxon>Agaricomycetidae</taxon>
        <taxon>Agaricales</taxon>
        <taxon>Marasmiineae</taxon>
        <taxon>Omphalotaceae</taxon>
        <taxon>Lentinula</taxon>
    </lineage>
</organism>
<comment type="caution">
    <text evidence="1">The sequence shown here is derived from an EMBL/GenBank/DDBJ whole genome shotgun (WGS) entry which is preliminary data.</text>
</comment>
<accession>A0AA38NWT0</accession>
<dbReference type="Proteomes" id="UP001163846">
    <property type="component" value="Unassembled WGS sequence"/>
</dbReference>
<sequence length="377" mass="42402">MSLTVQLPLFLEARMDASVQLQAYFYETICQDVAIDFRQKWRCLCFPPDWDFHDLVSQLRDTVVLEHLEELMFAICGCTTSPDRHDYFPLSSHLHTLQLTLIDVDSFSCVERTVPWPSHTLYLTSWGDSVIRRDVIRGCLQLGRLQDLVCLDIDGIEWENPGVLPSTTLPHVRNLTVDGTIIAMGDLMGALTLPSLETMFLSIYGNSSDHGPVVGPALAGLLRRSSHRNFGLYGLYLGWMLAENDLEQAISFESLGEIFSIANTIEELYISPEGMIDASCLMDLLCYDISNPARQLLPSLRLFQGCGLSEAQEPQNNVSHFVSFVHSRWSPENPETTRSNRAARLQTVTLLQCDLASSTKDQLQTCHDAGLEFKFFS</sequence>
<protein>
    <submittedName>
        <fullName evidence="1">Uncharacterized protein</fullName>
    </submittedName>
</protein>
<name>A0AA38NWT0_9AGAR</name>
<dbReference type="AlphaFoldDB" id="A0AA38NWT0"/>
<proteinExistence type="predicted"/>
<gene>
    <name evidence="1" type="ORF">F5878DRAFT_647158</name>
</gene>
<evidence type="ECO:0000313" key="2">
    <source>
        <dbReference type="Proteomes" id="UP001163846"/>
    </source>
</evidence>
<keyword evidence="2" id="KW-1185">Reference proteome</keyword>
<reference evidence="1" key="1">
    <citation type="submission" date="2022-08" db="EMBL/GenBank/DDBJ databases">
        <authorList>
            <consortium name="DOE Joint Genome Institute"/>
            <person name="Min B."/>
            <person name="Riley R."/>
            <person name="Sierra-Patev S."/>
            <person name="Naranjo-Ortiz M."/>
            <person name="Looney B."/>
            <person name="Konkel Z."/>
            <person name="Slot J.C."/>
            <person name="Sakamoto Y."/>
            <person name="Steenwyk J.L."/>
            <person name="Rokas A."/>
            <person name="Carro J."/>
            <person name="Camarero S."/>
            <person name="Ferreira P."/>
            <person name="Molpeceres G."/>
            <person name="Ruiz-Duenas F.J."/>
            <person name="Serrano A."/>
            <person name="Henrissat B."/>
            <person name="Drula E."/>
            <person name="Hughes K.W."/>
            <person name="Mata J.L."/>
            <person name="Ishikawa N.K."/>
            <person name="Vargas-Isla R."/>
            <person name="Ushijima S."/>
            <person name="Smith C.A."/>
            <person name="Ahrendt S."/>
            <person name="Andreopoulos W."/>
            <person name="He G."/>
            <person name="Labutti K."/>
            <person name="Lipzen A."/>
            <person name="Ng V."/>
            <person name="Sandor L."/>
            <person name="Barry K."/>
            <person name="Martinez A.T."/>
            <person name="Xiao Y."/>
            <person name="Gibbons J.G."/>
            <person name="Terashima K."/>
            <person name="Hibbett D.S."/>
            <person name="Grigoriev I.V."/>
        </authorList>
    </citation>
    <scope>NUCLEOTIDE SEQUENCE</scope>
    <source>
        <strain evidence="1">TFB9207</strain>
    </source>
</reference>